<feature type="compositionally biased region" description="Polar residues" evidence="1">
    <location>
        <begin position="95"/>
        <end position="104"/>
    </location>
</feature>
<gene>
    <name evidence="3" type="ORF">DB313_05515</name>
</gene>
<accession>A0A386PPM5</accession>
<keyword evidence="2" id="KW-0812">Transmembrane</keyword>
<protein>
    <submittedName>
        <fullName evidence="3">Uncharacterized protein</fullName>
    </submittedName>
</protein>
<keyword evidence="3" id="KW-0614">Plasmid</keyword>
<keyword evidence="2" id="KW-0472">Membrane</keyword>
<dbReference type="RefSeq" id="WP_120104875.1">
    <property type="nucleotide sequence ID" value="NZ_CP028887.1"/>
</dbReference>
<evidence type="ECO:0000313" key="3">
    <source>
        <dbReference type="EMBL" id="AYE36955.1"/>
    </source>
</evidence>
<evidence type="ECO:0000313" key="4">
    <source>
        <dbReference type="Proteomes" id="UP000275571"/>
    </source>
</evidence>
<feature type="region of interest" description="Disordered" evidence="1">
    <location>
        <begin position="92"/>
        <end position="116"/>
    </location>
</feature>
<sequence>MHRIFGLIFVAIIITLCVVVTGVLMIKLFNLIFGKAGSILPKLDKEYKRDNRIVKMEEAFDDYVKKQNEEKMREREIDESLMKKRSERAAKLAQIKQQEGSKSQVKPRGAIRRDRY</sequence>
<dbReference type="AlphaFoldDB" id="A0A386PPM5"/>
<feature type="transmembrane region" description="Helical" evidence="2">
    <location>
        <begin position="6"/>
        <end position="33"/>
    </location>
</feature>
<keyword evidence="2" id="KW-1133">Transmembrane helix</keyword>
<name>A0A386PPM5_9SPIR</name>
<keyword evidence="4" id="KW-1185">Reference proteome</keyword>
<organism evidence="3 4">
    <name type="scientific">Borrelia turcica IST7</name>
    <dbReference type="NCBI Taxonomy" id="1104446"/>
    <lineage>
        <taxon>Bacteria</taxon>
        <taxon>Pseudomonadati</taxon>
        <taxon>Spirochaetota</taxon>
        <taxon>Spirochaetia</taxon>
        <taxon>Spirochaetales</taxon>
        <taxon>Borreliaceae</taxon>
        <taxon>Borrelia</taxon>
    </lineage>
</organism>
<evidence type="ECO:0000256" key="1">
    <source>
        <dbReference type="SAM" id="MobiDB-lite"/>
    </source>
</evidence>
<evidence type="ECO:0000256" key="2">
    <source>
        <dbReference type="SAM" id="Phobius"/>
    </source>
</evidence>
<geneLocation type="plasmid" evidence="4">
    <name>lp32-b</name>
</geneLocation>
<dbReference type="EMBL" id="CP028887">
    <property type="protein sequence ID" value="AYE36955.1"/>
    <property type="molecule type" value="Genomic_DNA"/>
</dbReference>
<reference evidence="3 4" key="1">
    <citation type="journal article" date="2018" name="Infect. Genet. Evol.">
        <title>Genome-wide analysis of Borrelia turcica and 'Candidatus Borrelia tachyglossi' shows relapsing fever-like genomes with unique genomic links to Lyme disease Borrelia.</title>
        <authorList>
            <person name="Gofton A.W."/>
            <person name="Margos G."/>
            <person name="Fingerle V."/>
            <person name="Hepner S."/>
            <person name="Loh S.M."/>
            <person name="Ryan U."/>
            <person name="Irwin P."/>
            <person name="Oskam C.L."/>
        </authorList>
    </citation>
    <scope>NUCLEOTIDE SEQUENCE [LARGE SCALE GENOMIC DNA]</scope>
    <source>
        <strain evidence="3 4">IST7</strain>
        <plasmid evidence="3">lp32-B</plasmid>
    </source>
</reference>
<proteinExistence type="predicted"/>
<dbReference type="KEGG" id="btur:DB313_05515"/>
<dbReference type="Proteomes" id="UP000275571">
    <property type="component" value="Plasmid lp32-B"/>
</dbReference>